<evidence type="ECO:0000313" key="1">
    <source>
        <dbReference type="EMBL" id="KGE87944.1"/>
    </source>
</evidence>
<dbReference type="EMBL" id="JPOS01000029">
    <property type="protein sequence ID" value="KGE87944.1"/>
    <property type="molecule type" value="Genomic_DNA"/>
</dbReference>
<protein>
    <submittedName>
        <fullName evidence="1">Uncharacterized protein</fullName>
    </submittedName>
</protein>
<gene>
    <name evidence="1" type="ORF">IX84_12545</name>
</gene>
<reference evidence="1 2" key="1">
    <citation type="journal article" date="2014" name="Int. J. Syst. Evol. Microbiol.">
        <title>Phaeodactylibacter xiamenensis gen. nov., sp. nov., a member of the family Saprospiraceae isolated from the marine alga Phaeodactylum tricornutum.</title>
        <authorList>
            <person name="Chen Z.Jr."/>
            <person name="Lei X."/>
            <person name="Lai Q."/>
            <person name="Li Y."/>
            <person name="Zhang B."/>
            <person name="Zhang J."/>
            <person name="Zhang H."/>
            <person name="Yang L."/>
            <person name="Zheng W."/>
            <person name="Tian Y."/>
            <person name="Yu Z."/>
            <person name="Xu H.Jr."/>
            <person name="Zheng T."/>
        </authorList>
    </citation>
    <scope>NUCLEOTIDE SEQUENCE [LARGE SCALE GENOMIC DNA]</scope>
    <source>
        <strain evidence="1 2">KD52</strain>
    </source>
</reference>
<keyword evidence="2" id="KW-1185">Reference proteome</keyword>
<proteinExistence type="predicted"/>
<organism evidence="1 2">
    <name type="scientific">Phaeodactylibacter xiamenensis</name>
    <dbReference type="NCBI Taxonomy" id="1524460"/>
    <lineage>
        <taxon>Bacteria</taxon>
        <taxon>Pseudomonadati</taxon>
        <taxon>Bacteroidota</taxon>
        <taxon>Saprospiria</taxon>
        <taxon>Saprospirales</taxon>
        <taxon>Haliscomenobacteraceae</taxon>
        <taxon>Phaeodactylibacter</taxon>
    </lineage>
</organism>
<sequence>MIRTIVTAQGNELTLTLPDDFLGKEIEVIAFVIDEAIQKSEKEVSFTVLNVTNEQKFNYRFNRDQANER</sequence>
<accession>A0A098S6G0</accession>
<evidence type="ECO:0000313" key="2">
    <source>
        <dbReference type="Proteomes" id="UP000029736"/>
    </source>
</evidence>
<comment type="caution">
    <text evidence="1">The sequence shown here is derived from an EMBL/GenBank/DDBJ whole genome shotgun (WGS) entry which is preliminary data.</text>
</comment>
<dbReference type="Proteomes" id="UP000029736">
    <property type="component" value="Unassembled WGS sequence"/>
</dbReference>
<dbReference type="OrthoDB" id="964329at2"/>
<dbReference type="RefSeq" id="WP_044220617.1">
    <property type="nucleotide sequence ID" value="NZ_CAKZLC010000290.1"/>
</dbReference>
<name>A0A098S6G0_9BACT</name>
<dbReference type="AlphaFoldDB" id="A0A098S6G0"/>